<evidence type="ECO:0000256" key="13">
    <source>
        <dbReference type="ARBA" id="ARBA00022993"/>
    </source>
</evidence>
<dbReference type="EMBL" id="RZNH01000013">
    <property type="protein sequence ID" value="NOU60100.1"/>
    <property type="molecule type" value="Genomic_DNA"/>
</dbReference>
<feature type="binding site" evidence="16">
    <location>
        <position position="131"/>
    </location>
    <ligand>
        <name>K(+)</name>
        <dbReference type="ChEBI" id="CHEBI:29103"/>
    </ligand>
</feature>
<dbReference type="Pfam" id="PF03309">
    <property type="entry name" value="Pan_kinase"/>
    <property type="match status" value="1"/>
</dbReference>
<feature type="binding site" evidence="16">
    <location>
        <position position="101"/>
    </location>
    <ligand>
        <name>substrate</name>
    </ligand>
</feature>
<dbReference type="InterPro" id="IPR004619">
    <property type="entry name" value="Type_III_PanK"/>
</dbReference>
<evidence type="ECO:0000256" key="6">
    <source>
        <dbReference type="ARBA" id="ARBA00012102"/>
    </source>
</evidence>
<dbReference type="EC" id="2.7.1.33" evidence="6 16"/>
<comment type="pathway">
    <text evidence="4 16">Cofactor biosynthesis; coenzyme A biosynthesis; CoA from (R)-pantothenate: step 1/5.</text>
</comment>
<feature type="active site" description="Proton acceptor" evidence="16">
    <location>
        <position position="110"/>
    </location>
</feature>
<accession>A0ABX1WVG0</accession>
<evidence type="ECO:0000256" key="4">
    <source>
        <dbReference type="ARBA" id="ARBA00005225"/>
    </source>
</evidence>
<gene>
    <name evidence="16" type="primary">coaX</name>
    <name evidence="17" type="ORF">ELS83_09705</name>
</gene>
<evidence type="ECO:0000256" key="15">
    <source>
        <dbReference type="ARBA" id="ARBA00040883"/>
    </source>
</evidence>
<comment type="subcellular location">
    <subcellularLocation>
        <location evidence="3 16">Cytoplasm</location>
    </subcellularLocation>
</comment>
<dbReference type="PANTHER" id="PTHR34265">
    <property type="entry name" value="TYPE III PANTOTHENATE KINASE"/>
    <property type="match status" value="1"/>
</dbReference>
<sequence>MLQAIYNNLRIKSILLNLIIDIGNTKIKASLFRDGKLIDTKTSEQTDTDFALDILADFTIEHAIVSSVREFPEELMRLLTSKIEKVFFFDAQLPVPIENLYESKNTLGYDRLAACIGAYAKNPGQNILVIDAGTAITFDFINNKGQYLGGCISPGLSMRYKALHHFTKKLPQLSQQDDFYLIGKNTNEAITGGVQNGIVFEVDSYIAKLKEEYADLKVVLTGGDASFLHQHIVNNSDYEPNILAIGLHHILEFNASESANN</sequence>
<comment type="cofactor">
    <cofactor evidence="2">
        <name>K(+)</name>
        <dbReference type="ChEBI" id="CHEBI:29103"/>
    </cofactor>
</comment>
<evidence type="ECO:0000256" key="8">
    <source>
        <dbReference type="ARBA" id="ARBA00022679"/>
    </source>
</evidence>
<comment type="similarity">
    <text evidence="14 16">Belongs to the type III pantothenate kinase family.</text>
</comment>
<evidence type="ECO:0000256" key="14">
    <source>
        <dbReference type="ARBA" id="ARBA00038036"/>
    </source>
</evidence>
<comment type="caution">
    <text evidence="17">The sequence shown here is derived from an EMBL/GenBank/DDBJ whole genome shotgun (WGS) entry which is preliminary data.</text>
</comment>
<dbReference type="CDD" id="cd24015">
    <property type="entry name" value="ASKHA_NBD_PanK-III"/>
    <property type="match status" value="1"/>
</dbReference>
<feature type="binding site" evidence="16">
    <location>
        <begin position="108"/>
        <end position="111"/>
    </location>
    <ligand>
        <name>substrate</name>
    </ligand>
</feature>
<dbReference type="GO" id="GO:0016301">
    <property type="term" value="F:kinase activity"/>
    <property type="evidence" value="ECO:0007669"/>
    <property type="project" value="UniProtKB-KW"/>
</dbReference>
<dbReference type="Gene3D" id="3.30.420.40">
    <property type="match status" value="2"/>
</dbReference>
<evidence type="ECO:0000256" key="7">
    <source>
        <dbReference type="ARBA" id="ARBA00022490"/>
    </source>
</evidence>
<proteinExistence type="inferred from homology"/>
<keyword evidence="16" id="KW-0479">Metal-binding</keyword>
<evidence type="ECO:0000313" key="17">
    <source>
        <dbReference type="EMBL" id="NOU60100.1"/>
    </source>
</evidence>
<dbReference type="PANTHER" id="PTHR34265:SF1">
    <property type="entry name" value="TYPE III PANTOTHENATE KINASE"/>
    <property type="match status" value="1"/>
</dbReference>
<keyword evidence="18" id="KW-1185">Reference proteome</keyword>
<keyword evidence="7 16" id="KW-0963">Cytoplasm</keyword>
<evidence type="ECO:0000313" key="18">
    <source>
        <dbReference type="Proteomes" id="UP000732105"/>
    </source>
</evidence>
<organism evidence="17 18">
    <name type="scientific">Marinifilum caeruleilacunae</name>
    <dbReference type="NCBI Taxonomy" id="2499076"/>
    <lineage>
        <taxon>Bacteria</taxon>
        <taxon>Pseudomonadati</taxon>
        <taxon>Bacteroidota</taxon>
        <taxon>Bacteroidia</taxon>
        <taxon>Marinilabiliales</taxon>
        <taxon>Marinifilaceae</taxon>
    </lineage>
</organism>
<dbReference type="SUPFAM" id="SSF53067">
    <property type="entry name" value="Actin-like ATPase domain"/>
    <property type="match status" value="2"/>
</dbReference>
<reference evidence="17 18" key="1">
    <citation type="submission" date="2018-12" db="EMBL/GenBank/DDBJ databases">
        <title>Marinifilum JC070 sp. nov., a marine bacterium isolated from Yongle Blue Hole in the South China Sea.</title>
        <authorList>
            <person name="Fu T."/>
        </authorList>
    </citation>
    <scope>NUCLEOTIDE SEQUENCE [LARGE SCALE GENOMIC DNA]</scope>
    <source>
        <strain evidence="17 18">JC070</strain>
    </source>
</reference>
<comment type="catalytic activity">
    <reaction evidence="1 16">
        <text>(R)-pantothenate + ATP = (R)-4'-phosphopantothenate + ADP + H(+)</text>
        <dbReference type="Rhea" id="RHEA:16373"/>
        <dbReference type="ChEBI" id="CHEBI:10986"/>
        <dbReference type="ChEBI" id="CHEBI:15378"/>
        <dbReference type="ChEBI" id="CHEBI:29032"/>
        <dbReference type="ChEBI" id="CHEBI:30616"/>
        <dbReference type="ChEBI" id="CHEBI:456216"/>
        <dbReference type="EC" id="2.7.1.33"/>
    </reaction>
</comment>
<evidence type="ECO:0000256" key="10">
    <source>
        <dbReference type="ARBA" id="ARBA00022777"/>
    </source>
</evidence>
<feature type="binding site" evidence="16">
    <location>
        <begin position="21"/>
        <end position="28"/>
    </location>
    <ligand>
        <name>ATP</name>
        <dbReference type="ChEBI" id="CHEBI:30616"/>
    </ligand>
</feature>
<comment type="function">
    <text evidence="16">Catalyzes the phosphorylation of pantothenate (Pan), the first step in CoA biosynthesis.</text>
</comment>
<keyword evidence="11 16" id="KW-0067">ATP-binding</keyword>
<protein>
    <recommendedName>
        <fullName evidence="15 16">Type III pantothenate kinase</fullName>
        <ecNumber evidence="6 16">2.7.1.33</ecNumber>
    </recommendedName>
    <alternativeName>
        <fullName evidence="16">PanK-III</fullName>
    </alternativeName>
    <alternativeName>
        <fullName evidence="16">Pantothenic acid kinase</fullName>
    </alternativeName>
</protein>
<keyword evidence="13 16" id="KW-0173">Coenzyme A biosynthesis</keyword>
<dbReference type="NCBIfam" id="TIGR00671">
    <property type="entry name" value="baf"/>
    <property type="match status" value="1"/>
</dbReference>
<evidence type="ECO:0000256" key="9">
    <source>
        <dbReference type="ARBA" id="ARBA00022741"/>
    </source>
</evidence>
<keyword evidence="9 16" id="KW-0547">Nucleotide-binding</keyword>
<keyword evidence="10 16" id="KW-0418">Kinase</keyword>
<comment type="cofactor">
    <cofactor evidence="16">
        <name>NH4(+)</name>
        <dbReference type="ChEBI" id="CHEBI:28938"/>
    </cofactor>
    <cofactor evidence="16">
        <name>K(+)</name>
        <dbReference type="ChEBI" id="CHEBI:29103"/>
    </cofactor>
    <text evidence="16">A monovalent cation. Ammonium or potassium.</text>
</comment>
<dbReference type="Proteomes" id="UP000732105">
    <property type="component" value="Unassembled WGS sequence"/>
</dbReference>
<keyword evidence="12 16" id="KW-0630">Potassium</keyword>
<evidence type="ECO:0000256" key="1">
    <source>
        <dbReference type="ARBA" id="ARBA00001206"/>
    </source>
</evidence>
<evidence type="ECO:0000256" key="11">
    <source>
        <dbReference type="ARBA" id="ARBA00022840"/>
    </source>
</evidence>
<evidence type="ECO:0000256" key="3">
    <source>
        <dbReference type="ARBA" id="ARBA00004496"/>
    </source>
</evidence>
<evidence type="ECO:0000256" key="16">
    <source>
        <dbReference type="HAMAP-Rule" id="MF_01274"/>
    </source>
</evidence>
<feature type="binding site" evidence="16">
    <location>
        <position position="134"/>
    </location>
    <ligand>
        <name>ATP</name>
        <dbReference type="ChEBI" id="CHEBI:30616"/>
    </ligand>
</feature>
<comment type="subunit">
    <text evidence="5 16">Homodimer.</text>
</comment>
<dbReference type="InterPro" id="IPR043129">
    <property type="entry name" value="ATPase_NBD"/>
</dbReference>
<dbReference type="HAMAP" id="MF_01274">
    <property type="entry name" value="Pantothen_kinase_3"/>
    <property type="match status" value="1"/>
</dbReference>
<feature type="binding site" evidence="16">
    <location>
        <position position="186"/>
    </location>
    <ligand>
        <name>substrate</name>
    </ligand>
</feature>
<name>A0ABX1WVG0_9BACT</name>
<evidence type="ECO:0000256" key="2">
    <source>
        <dbReference type="ARBA" id="ARBA00001958"/>
    </source>
</evidence>
<keyword evidence="8 16" id="KW-0808">Transferase</keyword>
<evidence type="ECO:0000256" key="12">
    <source>
        <dbReference type="ARBA" id="ARBA00022958"/>
    </source>
</evidence>
<evidence type="ECO:0000256" key="5">
    <source>
        <dbReference type="ARBA" id="ARBA00011738"/>
    </source>
</evidence>